<dbReference type="InterPro" id="IPR003489">
    <property type="entry name" value="RHF/RaiA"/>
</dbReference>
<gene>
    <name evidence="1" type="ORF">A2571_03700</name>
</gene>
<name>A0A1G2QC23_9BACT</name>
<dbReference type="InterPro" id="IPR036567">
    <property type="entry name" value="RHF-like"/>
</dbReference>
<dbReference type="SUPFAM" id="SSF69754">
    <property type="entry name" value="Ribosome binding protein Y (YfiA homologue)"/>
    <property type="match status" value="1"/>
</dbReference>
<accession>A0A1G2QC23</accession>
<sequence length="122" mass="14008">MKTNVKTTNIVLTPAIDQYLRFKIAKIKKYIDESSGEAMVDIEIGKTTEHHRRGQLFKAEINLVVPGQSLRRADIEDYDLYSAIVEARDEIVLQIKATHEKQTTLLRRGGRKIKEMIRGQRG</sequence>
<organism evidence="1 2">
    <name type="scientific">Candidatus Vogelbacteria bacterium RIFOXYD1_FULL_44_32</name>
    <dbReference type="NCBI Taxonomy" id="1802438"/>
    <lineage>
        <taxon>Bacteria</taxon>
        <taxon>Candidatus Vogeliibacteriota</taxon>
    </lineage>
</organism>
<dbReference type="STRING" id="1802438.A2571_03700"/>
<dbReference type="Gene3D" id="3.30.160.100">
    <property type="entry name" value="Ribosome hibernation promotion factor-like"/>
    <property type="match status" value="1"/>
</dbReference>
<dbReference type="EMBL" id="MHTJ01000005">
    <property type="protein sequence ID" value="OHA58116.1"/>
    <property type="molecule type" value="Genomic_DNA"/>
</dbReference>
<evidence type="ECO:0000313" key="2">
    <source>
        <dbReference type="Proteomes" id="UP000177043"/>
    </source>
</evidence>
<proteinExistence type="predicted"/>
<protein>
    <submittedName>
        <fullName evidence="1">Ribosomal subunit interface protein</fullName>
    </submittedName>
</protein>
<dbReference type="NCBIfam" id="TIGR00741">
    <property type="entry name" value="yfiA"/>
    <property type="match status" value="1"/>
</dbReference>
<dbReference type="Pfam" id="PF02482">
    <property type="entry name" value="Ribosomal_S30AE"/>
    <property type="match status" value="1"/>
</dbReference>
<dbReference type="AlphaFoldDB" id="A0A1G2QC23"/>
<dbReference type="Proteomes" id="UP000177043">
    <property type="component" value="Unassembled WGS sequence"/>
</dbReference>
<reference evidence="1 2" key="1">
    <citation type="journal article" date="2016" name="Nat. Commun.">
        <title>Thousands of microbial genomes shed light on interconnected biogeochemical processes in an aquifer system.</title>
        <authorList>
            <person name="Anantharaman K."/>
            <person name="Brown C.T."/>
            <person name="Hug L.A."/>
            <person name="Sharon I."/>
            <person name="Castelle C.J."/>
            <person name="Probst A.J."/>
            <person name="Thomas B.C."/>
            <person name="Singh A."/>
            <person name="Wilkins M.J."/>
            <person name="Karaoz U."/>
            <person name="Brodie E.L."/>
            <person name="Williams K.H."/>
            <person name="Hubbard S.S."/>
            <person name="Banfield J.F."/>
        </authorList>
    </citation>
    <scope>NUCLEOTIDE SEQUENCE [LARGE SCALE GENOMIC DNA]</scope>
</reference>
<comment type="caution">
    <text evidence="1">The sequence shown here is derived from an EMBL/GenBank/DDBJ whole genome shotgun (WGS) entry which is preliminary data.</text>
</comment>
<evidence type="ECO:0000313" key="1">
    <source>
        <dbReference type="EMBL" id="OHA58116.1"/>
    </source>
</evidence>